<dbReference type="SUPFAM" id="SSF52540">
    <property type="entry name" value="P-loop containing nucleoside triphosphate hydrolases"/>
    <property type="match status" value="1"/>
</dbReference>
<organism evidence="12 13">
    <name type="scientific">Varroa destructor</name>
    <name type="common">Honeybee mite</name>
    <dbReference type="NCBI Taxonomy" id="109461"/>
    <lineage>
        <taxon>Eukaryota</taxon>
        <taxon>Metazoa</taxon>
        <taxon>Ecdysozoa</taxon>
        <taxon>Arthropoda</taxon>
        <taxon>Chelicerata</taxon>
        <taxon>Arachnida</taxon>
        <taxon>Acari</taxon>
        <taxon>Parasitiformes</taxon>
        <taxon>Mesostigmata</taxon>
        <taxon>Gamasina</taxon>
        <taxon>Dermanyssoidea</taxon>
        <taxon>Varroidae</taxon>
        <taxon>Varroa</taxon>
    </lineage>
</organism>
<dbReference type="Proteomes" id="UP000594260">
    <property type="component" value="Unplaced"/>
</dbReference>
<dbReference type="GO" id="GO:0016787">
    <property type="term" value="F:hydrolase activity"/>
    <property type="evidence" value="ECO:0007669"/>
    <property type="project" value="UniProtKB-KW"/>
</dbReference>
<keyword evidence="5" id="KW-0067">ATP-binding</keyword>
<feature type="compositionally biased region" description="Polar residues" evidence="8">
    <location>
        <begin position="565"/>
        <end position="574"/>
    </location>
</feature>
<dbReference type="PROSITE" id="PS51192">
    <property type="entry name" value="HELICASE_ATP_BIND_1"/>
    <property type="match status" value="1"/>
</dbReference>
<dbReference type="EnsemblMetazoa" id="XM_022804603">
    <property type="protein sequence ID" value="XP_022660338"/>
    <property type="gene ID" value="LOC111250016"/>
</dbReference>
<dbReference type="Gene3D" id="3.40.50.300">
    <property type="entry name" value="P-loop containing nucleotide triphosphate hydrolases"/>
    <property type="match status" value="2"/>
</dbReference>
<feature type="short sequence motif" description="Q motif" evidence="7">
    <location>
        <begin position="163"/>
        <end position="191"/>
    </location>
</feature>
<accession>A0A7M7K1L1</accession>
<dbReference type="SMART" id="SM00490">
    <property type="entry name" value="HELICc"/>
    <property type="match status" value="1"/>
</dbReference>
<dbReference type="GeneID" id="111250016"/>
<feature type="region of interest" description="Disordered" evidence="8">
    <location>
        <begin position="59"/>
        <end position="107"/>
    </location>
</feature>
<feature type="compositionally biased region" description="Gly residues" evidence="8">
    <location>
        <begin position="59"/>
        <end position="70"/>
    </location>
</feature>
<feature type="region of interest" description="Disordered" evidence="8">
    <location>
        <begin position="953"/>
        <end position="973"/>
    </location>
</feature>
<feature type="domain" description="Helicase C-terminal" evidence="10">
    <location>
        <begin position="397"/>
        <end position="548"/>
    </location>
</feature>
<proteinExistence type="predicted"/>
<evidence type="ECO:0000256" key="3">
    <source>
        <dbReference type="ARBA" id="ARBA00022801"/>
    </source>
</evidence>
<feature type="domain" description="Helicase ATP-binding" evidence="9">
    <location>
        <begin position="194"/>
        <end position="373"/>
    </location>
</feature>
<feature type="region of interest" description="Disordered" evidence="8">
    <location>
        <begin position="841"/>
        <end position="879"/>
    </location>
</feature>
<feature type="region of interest" description="Disordered" evidence="8">
    <location>
        <begin position="595"/>
        <end position="807"/>
    </location>
</feature>
<dbReference type="FunFam" id="3.40.50.300:FF:000008">
    <property type="entry name" value="ATP-dependent RNA helicase RhlB"/>
    <property type="match status" value="1"/>
</dbReference>
<reference evidence="12" key="1">
    <citation type="submission" date="2021-01" db="UniProtKB">
        <authorList>
            <consortium name="EnsemblMetazoa"/>
        </authorList>
    </citation>
    <scope>IDENTIFICATION</scope>
</reference>
<dbReference type="PROSITE" id="PS51194">
    <property type="entry name" value="HELICASE_CTER"/>
    <property type="match status" value="1"/>
</dbReference>
<feature type="compositionally biased region" description="Basic and acidic residues" evidence="8">
    <location>
        <begin position="644"/>
        <end position="687"/>
    </location>
</feature>
<protein>
    <recommendedName>
        <fullName evidence="1">RNA helicase</fullName>
        <ecNumber evidence="1">3.6.4.13</ecNumber>
    </recommendedName>
</protein>
<feature type="domain" description="DEAD-box RNA helicase Q" evidence="11">
    <location>
        <begin position="163"/>
        <end position="191"/>
    </location>
</feature>
<dbReference type="InterPro" id="IPR014014">
    <property type="entry name" value="RNA_helicase_DEAD_Q_motif"/>
</dbReference>
<dbReference type="GO" id="GO:0005524">
    <property type="term" value="F:ATP binding"/>
    <property type="evidence" value="ECO:0007669"/>
    <property type="project" value="UniProtKB-KW"/>
</dbReference>
<dbReference type="CDD" id="cd18787">
    <property type="entry name" value="SF2_C_DEAD"/>
    <property type="match status" value="1"/>
</dbReference>
<dbReference type="EC" id="3.6.4.13" evidence="1"/>
<feature type="region of interest" description="Disordered" evidence="8">
    <location>
        <begin position="555"/>
        <end position="577"/>
    </location>
</feature>
<dbReference type="PANTHER" id="PTHR47958">
    <property type="entry name" value="ATP-DEPENDENT RNA HELICASE DBP3"/>
    <property type="match status" value="1"/>
</dbReference>
<dbReference type="InterPro" id="IPR000629">
    <property type="entry name" value="RNA-helicase_DEAD-box_CS"/>
</dbReference>
<dbReference type="AlphaFoldDB" id="A0A7M7K1L1"/>
<evidence type="ECO:0000313" key="12">
    <source>
        <dbReference type="EnsemblMetazoa" id="XP_022660338"/>
    </source>
</evidence>
<feature type="compositionally biased region" description="Basic and acidic residues" evidence="8">
    <location>
        <begin position="71"/>
        <end position="80"/>
    </location>
</feature>
<feature type="compositionally biased region" description="Gly residues" evidence="8">
    <location>
        <begin position="20"/>
        <end position="38"/>
    </location>
</feature>
<evidence type="ECO:0000256" key="6">
    <source>
        <dbReference type="ARBA" id="ARBA00047984"/>
    </source>
</evidence>
<evidence type="ECO:0000256" key="4">
    <source>
        <dbReference type="ARBA" id="ARBA00022806"/>
    </source>
</evidence>
<evidence type="ECO:0000256" key="2">
    <source>
        <dbReference type="ARBA" id="ARBA00022741"/>
    </source>
</evidence>
<dbReference type="PROSITE" id="PS00039">
    <property type="entry name" value="DEAD_ATP_HELICASE"/>
    <property type="match status" value="1"/>
</dbReference>
<evidence type="ECO:0000256" key="5">
    <source>
        <dbReference type="ARBA" id="ARBA00022840"/>
    </source>
</evidence>
<dbReference type="FunFam" id="3.40.50.300:FF:000079">
    <property type="entry name" value="probable ATP-dependent RNA helicase DDX17"/>
    <property type="match status" value="1"/>
</dbReference>
<feature type="compositionally biased region" description="Basic residues" evidence="8">
    <location>
        <begin position="779"/>
        <end position="791"/>
    </location>
</feature>
<feature type="compositionally biased region" description="Polar residues" evidence="8">
    <location>
        <begin position="851"/>
        <end position="870"/>
    </location>
</feature>
<evidence type="ECO:0000256" key="8">
    <source>
        <dbReference type="SAM" id="MobiDB-lite"/>
    </source>
</evidence>
<dbReference type="InterPro" id="IPR001650">
    <property type="entry name" value="Helicase_C-like"/>
</dbReference>
<name>A0A7M7K1L1_VARDE</name>
<keyword evidence="2" id="KW-0547">Nucleotide-binding</keyword>
<dbReference type="PROSITE" id="PS51195">
    <property type="entry name" value="Q_MOTIF"/>
    <property type="match status" value="1"/>
</dbReference>
<evidence type="ECO:0000259" key="11">
    <source>
        <dbReference type="PROSITE" id="PS51195"/>
    </source>
</evidence>
<dbReference type="GO" id="GO:0003724">
    <property type="term" value="F:RNA helicase activity"/>
    <property type="evidence" value="ECO:0007669"/>
    <property type="project" value="UniProtKB-EC"/>
</dbReference>
<dbReference type="InterPro" id="IPR027417">
    <property type="entry name" value="P-loop_NTPase"/>
</dbReference>
<dbReference type="RefSeq" id="XP_022660338.1">
    <property type="nucleotide sequence ID" value="XM_022804603.1"/>
</dbReference>
<feature type="compositionally biased region" description="Polar residues" evidence="8">
    <location>
        <begin position="740"/>
        <end position="753"/>
    </location>
</feature>
<keyword evidence="4" id="KW-0347">Helicase</keyword>
<feature type="compositionally biased region" description="Gly residues" evidence="8">
    <location>
        <begin position="81"/>
        <end position="100"/>
    </location>
</feature>
<sequence length="989" mass="103101">MAFRNGGGHSSNGGDFSGPRSGGGGSLRQNGFQGGNAGGYGGGGHAGYQNGGAGAGFRRTGGAGAGGPRAGGDRGGDRRGGGFAGGRGGAGAGGRPGGGPNKTVGPVGPLTKIDWSTEQLASFEKSFYRPHATSQARTQQEVDEHRRELKVTIRGRDVPIPYTTFEEANLPDFIIRHLHQVKFQKPTAIQAQGWPIALSGRDMVGIAQTGSGKTLAYTLPALVHIWGNNGHRGYRPPGSPMVLVLAPTRELAQQIQQVAAEFGRGAGIKSVCIFGGAPKGGQLREMDRGCEICIATPGRLIDFLESGKLSLRRRCSYLVLDEADRMLDMGFEPQIRKIIGQIRPDAQTLMWSATWPKEVRMLAEDYLKEYVQLNIGALSLSANHKITQVVEVCTEAEKDEKLMALQRKFSEEKDAKVLIFAETKKKVDDLSIRLRQCGFHAISIHGDKSQQERDWVLQGFRSGDCQTLVATDVAARGLDVDDIRYVVNYDYPHSSEDYIHRIGRTARSNKTGTAFTFFTSGNAKQARDLIGVLKEAGQMVTPELYQLAGSKAGRFGRAQPPRYRNPNQPFSQAYGNRGGYGSRIGGYGSNGVSSAGYGNDGRQRSFHGSSAGHAGGYGGAPGRDFQRQNSMPPRGGTSGFGGRGGDRKPRDDGGGRGTDRGDRSARTGRDDRAGGAGERNDRGDNRRQQAAAGGGGADHHRRQDGSGGINGSAGSGGGGGGGGSGGQRRERGDRPDRAQHQQGAGQQDINSTGPNGGQHPNARRYDSSKHFTMGNPTHNSHHYSQHHHQPPTHRVGGAGAATTPGGIIGQNSFGGAVAQNGFSEAAQNGFAPTSAISSLNGMTHQGAVSGPQPSSTQAGGQGLVTSQNASLGGGGGRMTHWTNVPSAVGAAPASLGGTTVGGSSALNGGLGAGLGGGIGGRTSNSFVVGSPSPHSPQGPHYAASPLSHASFQAAQNYGGPTGSPGQISAPFGHYPVPQYQSPPYYQVPA</sequence>
<feature type="compositionally biased region" description="Gly residues" evidence="8">
    <location>
        <begin position="705"/>
        <end position="726"/>
    </location>
</feature>
<feature type="compositionally biased region" description="Gly residues" evidence="8">
    <location>
        <begin position="1"/>
        <end position="11"/>
    </location>
</feature>
<feature type="compositionally biased region" description="Basic and acidic residues" evidence="8">
    <location>
        <begin position="727"/>
        <end position="739"/>
    </location>
</feature>
<dbReference type="Pfam" id="PF00270">
    <property type="entry name" value="DEAD"/>
    <property type="match status" value="1"/>
</dbReference>
<dbReference type="GO" id="GO:0003676">
    <property type="term" value="F:nucleic acid binding"/>
    <property type="evidence" value="ECO:0007669"/>
    <property type="project" value="InterPro"/>
</dbReference>
<evidence type="ECO:0000259" key="10">
    <source>
        <dbReference type="PROSITE" id="PS51194"/>
    </source>
</evidence>
<evidence type="ECO:0000256" key="1">
    <source>
        <dbReference type="ARBA" id="ARBA00012552"/>
    </source>
</evidence>
<dbReference type="Pfam" id="PF00271">
    <property type="entry name" value="Helicase_C"/>
    <property type="match status" value="1"/>
</dbReference>
<evidence type="ECO:0000313" key="13">
    <source>
        <dbReference type="Proteomes" id="UP000594260"/>
    </source>
</evidence>
<dbReference type="InterPro" id="IPR014001">
    <property type="entry name" value="Helicase_ATP-bd"/>
</dbReference>
<dbReference type="InterPro" id="IPR011545">
    <property type="entry name" value="DEAD/DEAH_box_helicase_dom"/>
</dbReference>
<evidence type="ECO:0000256" key="7">
    <source>
        <dbReference type="PROSITE-ProRule" id="PRU00552"/>
    </source>
</evidence>
<comment type="catalytic activity">
    <reaction evidence="6">
        <text>ATP + H2O = ADP + phosphate + H(+)</text>
        <dbReference type="Rhea" id="RHEA:13065"/>
        <dbReference type="ChEBI" id="CHEBI:15377"/>
        <dbReference type="ChEBI" id="CHEBI:15378"/>
        <dbReference type="ChEBI" id="CHEBI:30616"/>
        <dbReference type="ChEBI" id="CHEBI:43474"/>
        <dbReference type="ChEBI" id="CHEBI:456216"/>
        <dbReference type="EC" id="3.6.4.13"/>
    </reaction>
</comment>
<dbReference type="SMART" id="SM00487">
    <property type="entry name" value="DEXDc"/>
    <property type="match status" value="1"/>
</dbReference>
<keyword evidence="3" id="KW-0378">Hydrolase</keyword>
<feature type="region of interest" description="Disordered" evidence="8">
    <location>
        <begin position="1"/>
        <end position="38"/>
    </location>
</feature>
<evidence type="ECO:0000259" key="9">
    <source>
        <dbReference type="PROSITE" id="PS51192"/>
    </source>
</evidence>
<keyword evidence="13" id="KW-1185">Reference proteome</keyword>